<name>A0ABR0K733_9EURO</name>
<organism evidence="8 9">
    <name type="scientific">Lithohypha guttulata</name>
    <dbReference type="NCBI Taxonomy" id="1690604"/>
    <lineage>
        <taxon>Eukaryota</taxon>
        <taxon>Fungi</taxon>
        <taxon>Dikarya</taxon>
        <taxon>Ascomycota</taxon>
        <taxon>Pezizomycotina</taxon>
        <taxon>Eurotiomycetes</taxon>
        <taxon>Chaetothyriomycetidae</taxon>
        <taxon>Chaetothyriales</taxon>
        <taxon>Trichomeriaceae</taxon>
        <taxon>Lithohypha</taxon>
    </lineage>
</organism>
<dbReference type="EMBL" id="JAVRRG010000081">
    <property type="protein sequence ID" value="KAK5089294.1"/>
    <property type="molecule type" value="Genomic_DNA"/>
</dbReference>
<feature type="transmembrane region" description="Helical" evidence="6">
    <location>
        <begin position="177"/>
        <end position="196"/>
    </location>
</feature>
<accession>A0ABR0K733</accession>
<dbReference type="Pfam" id="PF00999">
    <property type="entry name" value="Na_H_Exchanger"/>
    <property type="match status" value="1"/>
</dbReference>
<dbReference type="InterPro" id="IPR006153">
    <property type="entry name" value="Cation/H_exchanger_TM"/>
</dbReference>
<evidence type="ECO:0000256" key="2">
    <source>
        <dbReference type="ARBA" id="ARBA00022692"/>
    </source>
</evidence>
<evidence type="ECO:0000313" key="9">
    <source>
        <dbReference type="Proteomes" id="UP001345013"/>
    </source>
</evidence>
<feature type="transmembrane region" description="Helical" evidence="6">
    <location>
        <begin position="216"/>
        <end position="235"/>
    </location>
</feature>
<evidence type="ECO:0000256" key="4">
    <source>
        <dbReference type="ARBA" id="ARBA00023136"/>
    </source>
</evidence>
<dbReference type="InterPro" id="IPR038770">
    <property type="entry name" value="Na+/solute_symporter_sf"/>
</dbReference>
<evidence type="ECO:0000256" key="1">
    <source>
        <dbReference type="ARBA" id="ARBA00004141"/>
    </source>
</evidence>
<feature type="transmembrane region" description="Helical" evidence="6">
    <location>
        <begin position="12"/>
        <end position="32"/>
    </location>
</feature>
<dbReference type="PANTHER" id="PTHR31382">
    <property type="entry name" value="NA(+)/H(+) ANTIPORTER"/>
    <property type="match status" value="1"/>
</dbReference>
<gene>
    <name evidence="8" type="ORF">LTR24_006363</name>
</gene>
<comment type="caution">
    <text evidence="8">The sequence shown here is derived from an EMBL/GenBank/DDBJ whole genome shotgun (WGS) entry which is preliminary data.</text>
</comment>
<feature type="region of interest" description="Disordered" evidence="5">
    <location>
        <begin position="467"/>
        <end position="491"/>
    </location>
</feature>
<reference evidence="8 9" key="1">
    <citation type="submission" date="2023-08" db="EMBL/GenBank/DDBJ databases">
        <title>Black Yeasts Isolated from many extreme environments.</title>
        <authorList>
            <person name="Coleine C."/>
            <person name="Stajich J.E."/>
            <person name="Selbmann L."/>
        </authorList>
    </citation>
    <scope>NUCLEOTIDE SEQUENCE [LARGE SCALE GENOMIC DNA]</scope>
    <source>
        <strain evidence="8 9">CCFEE 5885</strain>
    </source>
</reference>
<proteinExistence type="predicted"/>
<dbReference type="Proteomes" id="UP001345013">
    <property type="component" value="Unassembled WGS sequence"/>
</dbReference>
<keyword evidence="3 6" id="KW-1133">Transmembrane helix</keyword>
<evidence type="ECO:0000259" key="7">
    <source>
        <dbReference type="Pfam" id="PF00999"/>
    </source>
</evidence>
<feature type="transmembrane region" description="Helical" evidence="6">
    <location>
        <begin position="413"/>
        <end position="433"/>
    </location>
</feature>
<keyword evidence="4 6" id="KW-0472">Membrane</keyword>
<comment type="subcellular location">
    <subcellularLocation>
        <location evidence="1">Membrane</location>
        <topology evidence="1">Multi-pass membrane protein</topology>
    </subcellularLocation>
</comment>
<feature type="transmembrane region" description="Helical" evidence="6">
    <location>
        <begin position="106"/>
        <end position="128"/>
    </location>
</feature>
<feature type="transmembrane region" description="Helical" evidence="6">
    <location>
        <begin position="332"/>
        <end position="348"/>
    </location>
</feature>
<dbReference type="InterPro" id="IPR004712">
    <property type="entry name" value="Na+/H+_antiporter_fungi"/>
</dbReference>
<evidence type="ECO:0000256" key="3">
    <source>
        <dbReference type="ARBA" id="ARBA00022989"/>
    </source>
</evidence>
<feature type="transmembrane region" description="Helical" evidence="6">
    <location>
        <begin position="256"/>
        <end position="283"/>
    </location>
</feature>
<evidence type="ECO:0000256" key="5">
    <source>
        <dbReference type="SAM" id="MobiDB-lite"/>
    </source>
</evidence>
<feature type="domain" description="Cation/H+ exchanger transmembrane" evidence="7">
    <location>
        <begin position="28"/>
        <end position="432"/>
    </location>
</feature>
<feature type="compositionally biased region" description="Basic and acidic residues" evidence="5">
    <location>
        <begin position="475"/>
        <end position="485"/>
    </location>
</feature>
<dbReference type="PANTHER" id="PTHR31382:SF1">
    <property type="entry name" value="SODIUM ION_PROTON EXCHANGER (EUROFUNG)"/>
    <property type="match status" value="1"/>
</dbReference>
<evidence type="ECO:0000313" key="8">
    <source>
        <dbReference type="EMBL" id="KAK5089294.1"/>
    </source>
</evidence>
<dbReference type="Gene3D" id="1.20.1530.20">
    <property type="match status" value="1"/>
</dbReference>
<evidence type="ECO:0000256" key="6">
    <source>
        <dbReference type="SAM" id="Phobius"/>
    </source>
</evidence>
<keyword evidence="9" id="KW-1185">Reference proteome</keyword>
<sequence length="505" mass="56723">MVSWEAEVQDFHVVCGVLGVFGLLLGSVSYFVKERLFISEPLICLLIGTAFSRHGAGFILPNKYADDDRWLSHINLSFSRLDLCLQVFLTGLQLPPKYLRQQWRPLLIILGPGMTLMWLISSLIVWALTKNFSFLESLVVGGCIAPTDPVLANSIIKGRFADDYMPLDLTHFIAAESGANDGLAYPFVFLGLWLFYARHSADVSAGTATGYWFGDTWAYVVLLSVVWGAITGYVARKVLRFFANLRYIDLESFHAFPVFTALMLIGTCGLVGSDDVLACFVAGNVMGWTGWFQSETDDDSSQSTLDMLLTQAIFLWFGAVCPWPEFADSAEVIGIGRLIALAVLVLLLRRLPVVLSLYKIMGPVPNLKFAAVMGHFGPVGVSAIFYLYETVIWLEEHFEPSPEVLRLERVTRLVVWFVVVSCVVVHGLSISAFKIYEYLAARMGHAEAKGLRERWKKEKDLWQHSTFHIGGPRAGEVRDHDDRPRLPPHRINWRRLRHPETNSSE</sequence>
<protein>
    <recommendedName>
        <fullName evidence="7">Cation/H+ exchanger transmembrane domain-containing protein</fullName>
    </recommendedName>
</protein>
<keyword evidence="2 6" id="KW-0812">Transmembrane</keyword>
<feature type="transmembrane region" description="Helical" evidence="6">
    <location>
        <begin position="369"/>
        <end position="393"/>
    </location>
</feature>